<dbReference type="Pfam" id="PF10281">
    <property type="entry name" value="Ish1"/>
    <property type="match status" value="7"/>
</dbReference>
<dbReference type="AlphaFoldDB" id="A0A395I5Y9"/>
<protein>
    <recommendedName>
        <fullName evidence="5">Stress response protein</fullName>
    </recommendedName>
</protein>
<dbReference type="InterPro" id="IPR018803">
    <property type="entry name" value="Ish1/Msc1-like"/>
</dbReference>
<dbReference type="VEuPathDB" id="FungiDB:BO97DRAFT_403509"/>
<organism evidence="3 4">
    <name type="scientific">Aspergillus homomorphus (strain CBS 101889)</name>
    <dbReference type="NCBI Taxonomy" id="1450537"/>
    <lineage>
        <taxon>Eukaryota</taxon>
        <taxon>Fungi</taxon>
        <taxon>Dikarya</taxon>
        <taxon>Ascomycota</taxon>
        <taxon>Pezizomycotina</taxon>
        <taxon>Eurotiomycetes</taxon>
        <taxon>Eurotiomycetidae</taxon>
        <taxon>Eurotiales</taxon>
        <taxon>Aspergillaceae</taxon>
        <taxon>Aspergillus</taxon>
        <taxon>Aspergillus subgen. Circumdati</taxon>
    </lineage>
</organism>
<dbReference type="OrthoDB" id="2527403at2759"/>
<keyword evidence="2" id="KW-0732">Signal</keyword>
<accession>A0A395I5Y9</accession>
<feature type="chain" id="PRO_5017352438" description="Stress response protein" evidence="2">
    <location>
        <begin position="19"/>
        <end position="539"/>
    </location>
</feature>
<feature type="signal peptide" evidence="2">
    <location>
        <begin position="1"/>
        <end position="18"/>
    </location>
</feature>
<evidence type="ECO:0000256" key="2">
    <source>
        <dbReference type="SAM" id="SignalP"/>
    </source>
</evidence>
<sequence length="539" mass="59247">MKLHLAFCLVFVLATAEAVGASSWFSKAVYNKWHETELERWLSDHDIPYPSPADRKDLESLVKTNWEAKVQKPLGHTVEQSPEHWHNAKEWLFDTWSDSQLKAFLDRHGIPAPQPRKRDTLLKAVRENYESVAQKLGEAVSYPGNWVYAQWSESDLKEWLDERGWPVPQPSTRDKLIATVRRNARLAGLQAKSIAASASASADKAQATLSEALFSAWSDSELKKFLDEHGVKVPQGSKRNELIALARKHRASLVSQASTAAATASASLSSTATEVIGAATTKAGNEYARATDAAQYKGQEAFDSLVESWSESRLKAYLDARGVPVPQNGKRDELLAQVRLNAHKAATGWSAWTFDTWDTEHLKKYLASMNAKAAHQADITRDELVKQAQDTYAQASQAGGDQLASATSYMAQATDAAKGSAFDTWSHSDLKAYLDSYGIPVYQGSSINELRAAARRNAEYFRYGTSSPQGTIFAKLQDLSQWVWDQVKIGAASGRAHGQEAAEKASEVAKDQAKTQGFKAADNVKTKGAEASASLRKEL</sequence>
<evidence type="ECO:0000313" key="4">
    <source>
        <dbReference type="Proteomes" id="UP000248961"/>
    </source>
</evidence>
<dbReference type="Proteomes" id="UP000248961">
    <property type="component" value="Unassembled WGS sequence"/>
</dbReference>
<feature type="compositionally biased region" description="Basic and acidic residues" evidence="1">
    <location>
        <begin position="498"/>
        <end position="513"/>
    </location>
</feature>
<keyword evidence="4" id="KW-1185">Reference proteome</keyword>
<feature type="region of interest" description="Disordered" evidence="1">
    <location>
        <begin position="498"/>
        <end position="539"/>
    </location>
</feature>
<dbReference type="GeneID" id="37199043"/>
<evidence type="ECO:0000313" key="3">
    <source>
        <dbReference type="EMBL" id="RAL15530.1"/>
    </source>
</evidence>
<reference evidence="3 4" key="1">
    <citation type="submission" date="2018-02" db="EMBL/GenBank/DDBJ databases">
        <title>The genomes of Aspergillus section Nigri reveals drivers in fungal speciation.</title>
        <authorList>
            <consortium name="DOE Joint Genome Institute"/>
            <person name="Vesth T.C."/>
            <person name="Nybo J."/>
            <person name="Theobald S."/>
            <person name="Brandl J."/>
            <person name="Frisvad J.C."/>
            <person name="Nielsen K.F."/>
            <person name="Lyhne E.K."/>
            <person name="Kogle M.E."/>
            <person name="Kuo A."/>
            <person name="Riley R."/>
            <person name="Clum A."/>
            <person name="Nolan M."/>
            <person name="Lipzen A."/>
            <person name="Salamov A."/>
            <person name="Henrissat B."/>
            <person name="Wiebenga A."/>
            <person name="De vries R.P."/>
            <person name="Grigoriev I.V."/>
            <person name="Mortensen U.H."/>
            <person name="Andersen M.R."/>
            <person name="Baker S.E."/>
        </authorList>
    </citation>
    <scope>NUCLEOTIDE SEQUENCE [LARGE SCALE GENOMIC DNA]</scope>
    <source>
        <strain evidence="3 4">CBS 101889</strain>
    </source>
</reference>
<evidence type="ECO:0000256" key="1">
    <source>
        <dbReference type="SAM" id="MobiDB-lite"/>
    </source>
</evidence>
<dbReference type="EMBL" id="KZ824271">
    <property type="protein sequence ID" value="RAL15530.1"/>
    <property type="molecule type" value="Genomic_DNA"/>
</dbReference>
<evidence type="ECO:0008006" key="5">
    <source>
        <dbReference type="Google" id="ProtNLM"/>
    </source>
</evidence>
<dbReference type="STRING" id="1450537.A0A395I5Y9"/>
<name>A0A395I5Y9_ASPHC</name>
<proteinExistence type="predicted"/>
<gene>
    <name evidence="3" type="ORF">BO97DRAFT_403509</name>
</gene>
<dbReference type="RefSeq" id="XP_025554684.1">
    <property type="nucleotide sequence ID" value="XM_025694754.1"/>
</dbReference>